<evidence type="ECO:0000313" key="1">
    <source>
        <dbReference type="EMBL" id="EFB75954.1"/>
    </source>
</evidence>
<evidence type="ECO:0000313" key="2">
    <source>
        <dbReference type="Proteomes" id="UP000003438"/>
    </source>
</evidence>
<name>D1PN18_9FIRM</name>
<sequence length="113" mass="13147">MIKGFTSGVHWTDYLEEFELYEEITVNGQEYILVHAGLHNFAETKKLSDYQLYEVIWEPTDYDKVYFKDKILITGHTPVQLISKGKSEKILKMNNHTNCCSRATRTAWPTTPS</sequence>
<dbReference type="SUPFAM" id="SSF56300">
    <property type="entry name" value="Metallo-dependent phosphatases"/>
    <property type="match status" value="1"/>
</dbReference>
<dbReference type="STRING" id="411471.SUBVAR_05734"/>
<dbReference type="HOGENOM" id="CLU_2132243_0_0_9"/>
<comment type="caution">
    <text evidence="1">The sequence shown here is derived from an EMBL/GenBank/DDBJ whole genome shotgun (WGS) entry which is preliminary data.</text>
</comment>
<dbReference type="Gene3D" id="3.60.21.10">
    <property type="match status" value="1"/>
</dbReference>
<evidence type="ECO:0008006" key="3">
    <source>
        <dbReference type="Google" id="ProtNLM"/>
    </source>
</evidence>
<protein>
    <recommendedName>
        <fullName evidence="3">Calcineurin-like phosphoesterase domain-containing protein</fullName>
    </recommendedName>
</protein>
<gene>
    <name evidence="1" type="ORF">SUBVAR_05734</name>
</gene>
<dbReference type="EMBL" id="ACBY02000023">
    <property type="protein sequence ID" value="EFB75954.1"/>
    <property type="molecule type" value="Genomic_DNA"/>
</dbReference>
<accession>D1PN18</accession>
<dbReference type="AlphaFoldDB" id="D1PN18"/>
<dbReference type="InterPro" id="IPR029052">
    <property type="entry name" value="Metallo-depent_PP-like"/>
</dbReference>
<dbReference type="Proteomes" id="UP000003438">
    <property type="component" value="Unassembled WGS sequence"/>
</dbReference>
<dbReference type="eggNOG" id="COG0639">
    <property type="taxonomic scope" value="Bacteria"/>
</dbReference>
<organism evidence="1 2">
    <name type="scientific">Subdoligranulum variabile DSM 15176</name>
    <dbReference type="NCBI Taxonomy" id="411471"/>
    <lineage>
        <taxon>Bacteria</taxon>
        <taxon>Bacillati</taxon>
        <taxon>Bacillota</taxon>
        <taxon>Clostridia</taxon>
        <taxon>Eubacteriales</taxon>
        <taxon>Oscillospiraceae</taxon>
        <taxon>Subdoligranulum</taxon>
    </lineage>
</organism>
<keyword evidence="2" id="KW-1185">Reference proteome</keyword>
<proteinExistence type="predicted"/>
<reference evidence="1" key="1">
    <citation type="submission" date="2009-12" db="EMBL/GenBank/DDBJ databases">
        <authorList>
            <person name="Weinstock G."/>
            <person name="Sodergren E."/>
            <person name="Clifton S."/>
            <person name="Fulton L."/>
            <person name="Fulton B."/>
            <person name="Courtney L."/>
            <person name="Fronick C."/>
            <person name="Harrison M."/>
            <person name="Strong C."/>
            <person name="Farmer C."/>
            <person name="Delahaunty K."/>
            <person name="Markovic C."/>
            <person name="Hall O."/>
            <person name="Minx P."/>
            <person name="Tomlinson C."/>
            <person name="Mitreva M."/>
            <person name="Nelson J."/>
            <person name="Hou S."/>
            <person name="Wollam A."/>
            <person name="Pepin K.H."/>
            <person name="Johnson M."/>
            <person name="Bhonagiri V."/>
            <person name="Nash W.E."/>
            <person name="Warren W."/>
            <person name="Chinwalla A."/>
            <person name="Mardis E.R."/>
            <person name="Wilson R.K."/>
        </authorList>
    </citation>
    <scope>NUCLEOTIDE SEQUENCE [LARGE SCALE GENOMIC DNA]</scope>
    <source>
        <strain evidence="1">DSM 15176</strain>
    </source>
</reference>